<feature type="compositionally biased region" description="Basic and acidic residues" evidence="1">
    <location>
        <begin position="1003"/>
        <end position="1015"/>
    </location>
</feature>
<dbReference type="Proteomes" id="UP000291422">
    <property type="component" value="Unassembled WGS sequence"/>
</dbReference>
<feature type="compositionally biased region" description="Low complexity" evidence="1">
    <location>
        <begin position="967"/>
        <end position="978"/>
    </location>
</feature>
<feature type="domain" description="Probable treble clef zinc finger fungi" evidence="3">
    <location>
        <begin position="91"/>
        <end position="125"/>
    </location>
</feature>
<accession>A0A4Q4N4Q7</accession>
<feature type="compositionally biased region" description="Pro residues" evidence="1">
    <location>
        <begin position="670"/>
        <end position="679"/>
    </location>
</feature>
<sequence>MASASTAFFGYIKIEDSPEPEVLAAEPTTLPVKLPAPIKTRDPENFLKRCSGLSKKTNHRCGVVIGKKSQKDAHPTFLPTCSSHRDQQSLAGWCQFMCSDGERCGRLFRWRPPYFELCDDHQGHPDTPCYLLEQLPLELRHEVYRYLLPTESIGSSTAAVHRETDEDPFSTRMLNLRTNNRFLQQSPPSVSSGLAPPLVAAFPMRLTDLLLVSRQIHDEVKDLLFSIVTFKIDVRKDGAFMCGRRLLEPKRADGSSHMMAEEADKAKKKFLTSFAWASVKNYTVDILLENWGDAYPRINHGLNPPWDEEVEIYDIRGRQLILTLDVSLKEADYVSVVVSGILAKSKKLFKLQVRLGLDDFQWDEYEILSNAKLLFSPFERLRNVRQPSIGGVFDGRPNNNSVYSVIPGTSQIYSAPTGHYENCCSVPSMPTNKPMLVAGMPAFDAYAAEWKHQISSESSNAITEEPPIRKMFTEFRNFYSELATYVPDVTFRNGRHTFLHRARVAREQEDVVAFRGIRNELIHYWEAYKADEERKKREMDKRLGKLLESDMYPSHEWEDASPTRPQSPFGQTAQSPVLLDPDRMAQEGIPMTGNSGESRPYISDQQSVQLSQNLQSRQQEAQRQYAMRLQQQQPLGNLAASNMAARQGQQQCIMRVQQPQQQSQNHTSPLPTPPPPPFPTQQRHTTNGSTSVPRRSHPTLSDYAFQHQQVLRAQVQAQQQAQQQAYQQLHPRLTGKQQYQARQHALFQQSRHCLARLTRLKKEEGTIRQQANQVLSSLRTKQNNPADAAKLQHNYKLQAHGMTLAVLEAQRKYDEVERERRILEKCLSRTTNMVAMGTQMNTMMEVGARKDQVLLDTSEFLQRKADKDSLGLKEEDKGDEEDGSNVLFDNEDLYSDPFHDDISARRIKEEEVEEGAERGKRGRECDSAGTTTTTTVDTTTQTPESYMRHKRSSSPRMAEESLGAAQGGVEVDVGVPGPSATKKRRIDSGYYETMECNIDSSSNDERRQESEDRLRASQLQIQREWKGPSYMGKGKGKMQGNGDAEIASSRD</sequence>
<gene>
    <name evidence="4" type="ORF">AA0117_g11265</name>
</gene>
<feature type="compositionally biased region" description="Low complexity" evidence="1">
    <location>
        <begin position="657"/>
        <end position="669"/>
    </location>
</feature>
<feature type="domain" description="Probable treble clef zinc finger" evidence="2">
    <location>
        <begin position="46"/>
        <end position="89"/>
    </location>
</feature>
<name>A0A4Q4N4Q7_ALTAL</name>
<feature type="region of interest" description="Disordered" evidence="1">
    <location>
        <begin position="871"/>
        <end position="1051"/>
    </location>
</feature>
<evidence type="ECO:0000313" key="5">
    <source>
        <dbReference type="Proteomes" id="UP000291422"/>
    </source>
</evidence>
<feature type="compositionally biased region" description="Acidic residues" evidence="1">
    <location>
        <begin position="877"/>
        <end position="894"/>
    </location>
</feature>
<feature type="region of interest" description="Disordered" evidence="1">
    <location>
        <begin position="641"/>
        <end position="698"/>
    </location>
</feature>
<dbReference type="InterPro" id="IPR058251">
    <property type="entry name" value="zf_Tbcl_3"/>
</dbReference>
<dbReference type="InterPro" id="IPR058252">
    <property type="entry name" value="zf_Tbcl_4"/>
</dbReference>
<feature type="compositionally biased region" description="Polar residues" evidence="1">
    <location>
        <begin position="563"/>
        <end position="575"/>
    </location>
</feature>
<dbReference type="Pfam" id="PF26647">
    <property type="entry name" value="zf_Tbcl_3"/>
    <property type="match status" value="1"/>
</dbReference>
<evidence type="ECO:0000259" key="3">
    <source>
        <dbReference type="Pfam" id="PF26648"/>
    </source>
</evidence>
<feature type="compositionally biased region" description="Polar residues" evidence="1">
    <location>
        <begin position="681"/>
        <end position="693"/>
    </location>
</feature>
<feature type="compositionally biased region" description="Low complexity" evidence="1">
    <location>
        <begin position="930"/>
        <end position="942"/>
    </location>
</feature>
<dbReference type="AlphaFoldDB" id="A0A4Q4N4Q7"/>
<dbReference type="Pfam" id="PF26648">
    <property type="entry name" value="zf_Tbcl_4"/>
    <property type="match status" value="1"/>
</dbReference>
<comment type="caution">
    <text evidence="4">The sequence shown here is derived from an EMBL/GenBank/DDBJ whole genome shotgun (WGS) entry which is preliminary data.</text>
</comment>
<feature type="region of interest" description="Disordered" evidence="1">
    <location>
        <begin position="606"/>
        <end position="625"/>
    </location>
</feature>
<evidence type="ECO:0000313" key="4">
    <source>
        <dbReference type="EMBL" id="RYN68265.1"/>
    </source>
</evidence>
<feature type="compositionally biased region" description="Basic and acidic residues" evidence="1">
    <location>
        <begin position="897"/>
        <end position="926"/>
    </location>
</feature>
<proteinExistence type="predicted"/>
<dbReference type="VEuPathDB" id="FungiDB:CC77DRAFT_1067756"/>
<organism evidence="4 5">
    <name type="scientific">Alternaria alternata</name>
    <name type="common">Alternaria rot fungus</name>
    <name type="synonym">Torula alternata</name>
    <dbReference type="NCBI Taxonomy" id="5599"/>
    <lineage>
        <taxon>Eukaryota</taxon>
        <taxon>Fungi</taxon>
        <taxon>Dikarya</taxon>
        <taxon>Ascomycota</taxon>
        <taxon>Pezizomycotina</taxon>
        <taxon>Dothideomycetes</taxon>
        <taxon>Pleosporomycetidae</taxon>
        <taxon>Pleosporales</taxon>
        <taxon>Pleosporineae</taxon>
        <taxon>Pleosporaceae</taxon>
        <taxon>Alternaria</taxon>
        <taxon>Alternaria sect. Alternaria</taxon>
        <taxon>Alternaria alternata complex</taxon>
    </lineage>
</organism>
<protein>
    <submittedName>
        <fullName evidence="4">Uncharacterized protein</fullName>
    </submittedName>
</protein>
<dbReference type="EMBL" id="PDXD01000049">
    <property type="protein sequence ID" value="RYN68265.1"/>
    <property type="molecule type" value="Genomic_DNA"/>
</dbReference>
<evidence type="ECO:0000259" key="2">
    <source>
        <dbReference type="Pfam" id="PF26647"/>
    </source>
</evidence>
<feature type="region of interest" description="Disordered" evidence="1">
    <location>
        <begin position="553"/>
        <end position="575"/>
    </location>
</feature>
<reference evidence="5" key="1">
    <citation type="journal article" date="2019" name="bioRxiv">
        <title>Genomics, evolutionary history and diagnostics of the Alternaria alternata species group including apple and Asian pear pathotypes.</title>
        <authorList>
            <person name="Armitage A.D."/>
            <person name="Cockerton H.M."/>
            <person name="Sreenivasaprasad S."/>
            <person name="Woodhall J.W."/>
            <person name="Lane C.R."/>
            <person name="Harrison R.J."/>
            <person name="Clarkson J.P."/>
        </authorList>
    </citation>
    <scope>NUCLEOTIDE SEQUENCE [LARGE SCALE GENOMIC DNA]</scope>
    <source>
        <strain evidence="5">FERA 1177</strain>
    </source>
</reference>
<evidence type="ECO:0000256" key="1">
    <source>
        <dbReference type="SAM" id="MobiDB-lite"/>
    </source>
</evidence>